<reference evidence="1" key="1">
    <citation type="submission" date="2020-10" db="EMBL/GenBank/DDBJ databases">
        <authorList>
            <person name="Gilroy R."/>
        </authorList>
    </citation>
    <scope>NUCLEOTIDE SEQUENCE</scope>
    <source>
        <strain evidence="1">ChiGjej3B3-5194</strain>
    </source>
</reference>
<comment type="caution">
    <text evidence="1">The sequence shown here is derived from an EMBL/GenBank/DDBJ whole genome shotgun (WGS) entry which is preliminary data.</text>
</comment>
<name>A0A9D1FG03_9PROT</name>
<protein>
    <submittedName>
        <fullName evidence="1">Uncharacterized protein</fullName>
    </submittedName>
</protein>
<proteinExistence type="predicted"/>
<organism evidence="1 2">
    <name type="scientific">Candidatus Enterousia intestinigallinarum</name>
    <dbReference type="NCBI Taxonomy" id="2840790"/>
    <lineage>
        <taxon>Bacteria</taxon>
        <taxon>Pseudomonadati</taxon>
        <taxon>Pseudomonadota</taxon>
        <taxon>Alphaproteobacteria</taxon>
        <taxon>Candidatus Enterousia</taxon>
    </lineage>
</organism>
<dbReference type="AlphaFoldDB" id="A0A9D1FG03"/>
<dbReference type="Proteomes" id="UP000886742">
    <property type="component" value="Unassembled WGS sequence"/>
</dbReference>
<evidence type="ECO:0000313" key="1">
    <source>
        <dbReference type="EMBL" id="HIS70927.1"/>
    </source>
</evidence>
<evidence type="ECO:0000313" key="2">
    <source>
        <dbReference type="Proteomes" id="UP000886742"/>
    </source>
</evidence>
<reference evidence="1" key="2">
    <citation type="journal article" date="2021" name="PeerJ">
        <title>Extensive microbial diversity within the chicken gut microbiome revealed by metagenomics and culture.</title>
        <authorList>
            <person name="Gilroy R."/>
            <person name="Ravi A."/>
            <person name="Getino M."/>
            <person name="Pursley I."/>
            <person name="Horton D.L."/>
            <person name="Alikhan N.F."/>
            <person name="Baker D."/>
            <person name="Gharbi K."/>
            <person name="Hall N."/>
            <person name="Watson M."/>
            <person name="Adriaenssens E.M."/>
            <person name="Foster-Nyarko E."/>
            <person name="Jarju S."/>
            <person name="Secka A."/>
            <person name="Antonio M."/>
            <person name="Oren A."/>
            <person name="Chaudhuri R.R."/>
            <person name="La Ragione R."/>
            <person name="Hildebrand F."/>
            <person name="Pallen M.J."/>
        </authorList>
    </citation>
    <scope>NUCLEOTIDE SEQUENCE</scope>
    <source>
        <strain evidence="1">ChiGjej3B3-5194</strain>
    </source>
</reference>
<sequence length="112" mass="13675">MAKRMTYEQKYELIQQLISQSDFRRAIFVLYNKNSNLRVRKNIFQFYKVDEIVQCAHHIVTNYHMPEYTFSKMAKHVDDQFTARMLRASVPHWRRAVNAYVRAHDKEKYKSR</sequence>
<gene>
    <name evidence="1" type="ORF">IAD02_02970</name>
</gene>
<accession>A0A9D1FG03</accession>
<dbReference type="EMBL" id="DVJI01000012">
    <property type="protein sequence ID" value="HIS70927.1"/>
    <property type="molecule type" value="Genomic_DNA"/>
</dbReference>